<evidence type="ECO:0000313" key="3">
    <source>
        <dbReference type="EMBL" id="AGA87742.1"/>
    </source>
</evidence>
<protein>
    <submittedName>
        <fullName evidence="3">Rho termination factor</fullName>
    </submittedName>
</protein>
<proteinExistence type="predicted"/>
<dbReference type="EMBL" id="CP003071">
    <property type="protein sequence ID" value="AGA87742.1"/>
    <property type="molecule type" value="Genomic_DNA"/>
</dbReference>
<feature type="compositionally biased region" description="Basic and acidic residues" evidence="1">
    <location>
        <begin position="102"/>
        <end position="132"/>
    </location>
</feature>
<dbReference type="STRING" id="644801.Psest_3250"/>
<dbReference type="RefSeq" id="WP_015277975.1">
    <property type="nucleotide sequence ID" value="NC_019936.1"/>
</dbReference>
<sequence length="132" mass="14712">MPRGDKTKYTDTQQRKAEHIEQSYEERGVPEKEAEARAWATVNKQSGGGERKGGSGKSKSETAKRADRKDSAHRAADARKSKSPNKGSARSSKSSSTSLTDMTRDQLMDKARERDIRGRSKMRKDELLKALS</sequence>
<name>L0GPM4_STUST</name>
<dbReference type="GO" id="GO:0006353">
    <property type="term" value="P:DNA-templated transcription termination"/>
    <property type="evidence" value="ECO:0007669"/>
    <property type="project" value="InterPro"/>
</dbReference>
<feature type="compositionally biased region" description="Basic and acidic residues" evidence="1">
    <location>
        <begin position="1"/>
        <end position="36"/>
    </location>
</feature>
<evidence type="ECO:0000313" key="4">
    <source>
        <dbReference type="Proteomes" id="UP000010820"/>
    </source>
</evidence>
<feature type="region of interest" description="Disordered" evidence="1">
    <location>
        <begin position="1"/>
        <end position="132"/>
    </location>
</feature>
<evidence type="ECO:0000256" key="1">
    <source>
        <dbReference type="SAM" id="MobiDB-lite"/>
    </source>
</evidence>
<dbReference type="eggNOG" id="ENOG5032ZH9">
    <property type="taxonomic scope" value="Bacteria"/>
</dbReference>
<accession>L0GPM4</accession>
<dbReference type="InterPro" id="IPR011112">
    <property type="entry name" value="Rho-like_N"/>
</dbReference>
<dbReference type="KEGG" id="psh:Psest_3250"/>
<dbReference type="PATRIC" id="fig|644801.3.peg.3162"/>
<dbReference type="Pfam" id="PF07498">
    <property type="entry name" value="Rho_N"/>
    <property type="match status" value="1"/>
</dbReference>
<gene>
    <name evidence="3" type="ORF">Psest_3250</name>
</gene>
<dbReference type="Proteomes" id="UP000010820">
    <property type="component" value="Chromosome"/>
</dbReference>
<evidence type="ECO:0000259" key="2">
    <source>
        <dbReference type="Pfam" id="PF07498"/>
    </source>
</evidence>
<dbReference type="AlphaFoldDB" id="L0GPM4"/>
<feature type="compositionally biased region" description="Low complexity" evidence="1">
    <location>
        <begin position="84"/>
        <end position="98"/>
    </location>
</feature>
<feature type="domain" description="Rho termination factor-like N-terminal" evidence="2">
    <location>
        <begin position="99"/>
        <end position="130"/>
    </location>
</feature>
<organism evidence="3 4">
    <name type="scientific">Stutzerimonas stutzeri RCH2</name>
    <dbReference type="NCBI Taxonomy" id="644801"/>
    <lineage>
        <taxon>Bacteria</taxon>
        <taxon>Pseudomonadati</taxon>
        <taxon>Pseudomonadota</taxon>
        <taxon>Gammaproteobacteria</taxon>
        <taxon>Pseudomonadales</taxon>
        <taxon>Pseudomonadaceae</taxon>
        <taxon>Stutzerimonas</taxon>
    </lineage>
</organism>
<dbReference type="HOGENOM" id="CLU_154487_1_0_6"/>
<feature type="compositionally biased region" description="Basic and acidic residues" evidence="1">
    <location>
        <begin position="49"/>
        <end position="80"/>
    </location>
</feature>
<reference evidence="3 4" key="1">
    <citation type="submission" date="2011-10" db="EMBL/GenBank/DDBJ databases">
        <title>Complete sequence of chromosome of Pseudomonas stutzeri RCH2.</title>
        <authorList>
            <consortium name="US DOE Joint Genome Institute"/>
            <person name="Lucas S."/>
            <person name="Han J."/>
            <person name="Lapidus A."/>
            <person name="Cheng J.-F."/>
            <person name="Goodwin L."/>
            <person name="Pitluck S."/>
            <person name="Peters L."/>
            <person name="Ovchinnikova G."/>
            <person name="Zeytun A."/>
            <person name="Lu M."/>
            <person name="Detter J.C."/>
            <person name="Han C."/>
            <person name="Tapia R."/>
            <person name="Land M."/>
            <person name="Hauser L."/>
            <person name="Kyrpides N."/>
            <person name="Ivanova N."/>
            <person name="Pagani I."/>
            <person name="Chakraborty R."/>
            <person name="Arkin A."/>
            <person name="Dehal P."/>
            <person name="Wall J."/>
            <person name="Hazen T."/>
            <person name="Woyke T."/>
        </authorList>
    </citation>
    <scope>NUCLEOTIDE SEQUENCE [LARGE SCALE GENOMIC DNA]</scope>
    <source>
        <strain evidence="3 4">RCH2</strain>
    </source>
</reference>